<organism evidence="8 9">
    <name type="scientific">Bacillus benzoevorans</name>
    <dbReference type="NCBI Taxonomy" id="1456"/>
    <lineage>
        <taxon>Bacteria</taxon>
        <taxon>Bacillati</taxon>
        <taxon>Bacillota</taxon>
        <taxon>Bacilli</taxon>
        <taxon>Bacillales</taxon>
        <taxon>Bacillaceae</taxon>
        <taxon>Bacillus</taxon>
    </lineage>
</organism>
<dbReference type="GO" id="GO:0016705">
    <property type="term" value="F:oxidoreductase activity, acting on paired donors, with incorporation or reduction of molecular oxygen"/>
    <property type="evidence" value="ECO:0007669"/>
    <property type="project" value="UniProtKB-ARBA"/>
</dbReference>
<keyword evidence="2" id="KW-0001">2Fe-2S</keyword>
<dbReference type="AlphaFoldDB" id="A0A7X0HTI9"/>
<evidence type="ECO:0000313" key="9">
    <source>
        <dbReference type="Proteomes" id="UP000531594"/>
    </source>
</evidence>
<evidence type="ECO:0000256" key="1">
    <source>
        <dbReference type="ARBA" id="ARBA00008751"/>
    </source>
</evidence>
<dbReference type="InterPro" id="IPR015879">
    <property type="entry name" value="Ring_hydroxy_dOase_asu_C_dom"/>
</dbReference>
<dbReference type="GO" id="GO:0051213">
    <property type="term" value="F:dioxygenase activity"/>
    <property type="evidence" value="ECO:0007669"/>
    <property type="project" value="UniProtKB-KW"/>
</dbReference>
<dbReference type="InterPro" id="IPR036922">
    <property type="entry name" value="Rieske_2Fe-2S_sf"/>
</dbReference>
<feature type="domain" description="Rieske" evidence="7">
    <location>
        <begin position="39"/>
        <end position="147"/>
    </location>
</feature>
<protein>
    <submittedName>
        <fullName evidence="8">Phenylpropionate dioxygenase-like ring-hydroxylating dioxygenase large terminal subunit</fullName>
    </submittedName>
</protein>
<dbReference type="EMBL" id="JACHGK010000012">
    <property type="protein sequence ID" value="MBB6446573.1"/>
    <property type="molecule type" value="Genomic_DNA"/>
</dbReference>
<evidence type="ECO:0000256" key="5">
    <source>
        <dbReference type="ARBA" id="ARBA00023004"/>
    </source>
</evidence>
<evidence type="ECO:0000256" key="6">
    <source>
        <dbReference type="ARBA" id="ARBA00023014"/>
    </source>
</evidence>
<dbReference type="InterPro" id="IPR017941">
    <property type="entry name" value="Rieske_2Fe-2S"/>
</dbReference>
<evidence type="ECO:0000256" key="2">
    <source>
        <dbReference type="ARBA" id="ARBA00022714"/>
    </source>
</evidence>
<dbReference type="SUPFAM" id="SSF55961">
    <property type="entry name" value="Bet v1-like"/>
    <property type="match status" value="1"/>
</dbReference>
<dbReference type="CDD" id="cd03469">
    <property type="entry name" value="Rieske_RO_Alpha_N"/>
    <property type="match status" value="1"/>
</dbReference>
<evidence type="ECO:0000313" key="8">
    <source>
        <dbReference type="EMBL" id="MBB6446573.1"/>
    </source>
</evidence>
<dbReference type="SUPFAM" id="SSF50022">
    <property type="entry name" value="ISP domain"/>
    <property type="match status" value="1"/>
</dbReference>
<dbReference type="PROSITE" id="PS51296">
    <property type="entry name" value="RIESKE"/>
    <property type="match status" value="1"/>
</dbReference>
<keyword evidence="6" id="KW-0411">Iron-sulfur</keyword>
<gene>
    <name evidence="8" type="ORF">HNR53_003233</name>
</gene>
<comment type="similarity">
    <text evidence="1">Belongs to the bacterial ring-hydroxylating dioxygenase alpha subunit family.</text>
</comment>
<evidence type="ECO:0000256" key="4">
    <source>
        <dbReference type="ARBA" id="ARBA00023002"/>
    </source>
</evidence>
<dbReference type="CDD" id="cd08879">
    <property type="entry name" value="RHO_alpha_C_AntDO-like"/>
    <property type="match status" value="1"/>
</dbReference>
<name>A0A7X0HTI9_9BACI</name>
<evidence type="ECO:0000256" key="3">
    <source>
        <dbReference type="ARBA" id="ARBA00022723"/>
    </source>
</evidence>
<proteinExistence type="inferred from homology"/>
<keyword evidence="3" id="KW-0479">Metal-binding</keyword>
<dbReference type="InterPro" id="IPR001663">
    <property type="entry name" value="Rng_hydr_dOase-A"/>
</dbReference>
<comment type="caution">
    <text evidence="8">The sequence shown here is derived from an EMBL/GenBank/DDBJ whole genome shotgun (WGS) entry which is preliminary data.</text>
</comment>
<dbReference type="Proteomes" id="UP000531594">
    <property type="component" value="Unassembled WGS sequence"/>
</dbReference>
<reference evidence="8 9" key="1">
    <citation type="submission" date="2020-08" db="EMBL/GenBank/DDBJ databases">
        <title>Genomic Encyclopedia of Type Strains, Phase IV (KMG-IV): sequencing the most valuable type-strain genomes for metagenomic binning, comparative biology and taxonomic classification.</title>
        <authorList>
            <person name="Goeker M."/>
        </authorList>
    </citation>
    <scope>NUCLEOTIDE SEQUENCE [LARGE SCALE GENOMIC DNA]</scope>
    <source>
        <strain evidence="8 9">DSM 5391</strain>
    </source>
</reference>
<dbReference type="Pfam" id="PF00848">
    <property type="entry name" value="Ring_hydroxyl_A"/>
    <property type="match status" value="1"/>
</dbReference>
<keyword evidence="8" id="KW-0223">Dioxygenase</keyword>
<dbReference type="GO" id="GO:0005506">
    <property type="term" value="F:iron ion binding"/>
    <property type="evidence" value="ECO:0007669"/>
    <property type="project" value="InterPro"/>
</dbReference>
<dbReference type="Gene3D" id="2.102.10.10">
    <property type="entry name" value="Rieske [2Fe-2S] iron-sulphur domain"/>
    <property type="match status" value="1"/>
</dbReference>
<dbReference type="Gene3D" id="3.90.380.10">
    <property type="entry name" value="Naphthalene 1,2-dioxygenase Alpha Subunit, Chain A, domain 1"/>
    <property type="match status" value="1"/>
</dbReference>
<dbReference type="RefSeq" id="WP_184527704.1">
    <property type="nucleotide sequence ID" value="NZ_JACHGK010000012.1"/>
</dbReference>
<keyword evidence="4" id="KW-0560">Oxidoreductase</keyword>
<dbReference type="PANTHER" id="PTHR43756:SF1">
    <property type="entry name" value="3-PHENYLPROPIONATE_CINNAMIC ACID DIOXYGENASE SUBUNIT ALPHA"/>
    <property type="match status" value="1"/>
</dbReference>
<dbReference type="PRINTS" id="PR00090">
    <property type="entry name" value="RNGDIOXGNASE"/>
</dbReference>
<dbReference type="GO" id="GO:0051537">
    <property type="term" value="F:2 iron, 2 sulfur cluster binding"/>
    <property type="evidence" value="ECO:0007669"/>
    <property type="project" value="UniProtKB-KW"/>
</dbReference>
<dbReference type="GO" id="GO:0004497">
    <property type="term" value="F:monooxygenase activity"/>
    <property type="evidence" value="ECO:0007669"/>
    <property type="project" value="UniProtKB-ARBA"/>
</dbReference>
<sequence length="438" mass="50696">MAKMKWDELIQPDRVHQKLYTDPEIFAEEISKIFGETWVYLAHESEIPHANDYKTGYLGKRPIIVVRDDSGKIRALFNRCTHRGATVCRNHQGTAKIFTCPYHGWNFKNNGELAGVPWPKAYGEDFDKKEWGLKQIRVESYRGFIFGTLNLQAPSLIDYLGPARDYLDQWLDRYDGKNIEVGNPHRMVYNGNWKLTYDNAADGYHVMFSHRSLFETAARMGENKDMTYFAENPDYSEMTVQYLGNGHTLIDQRPNYKEPGDYWKQQRPQPGREVYEKMIRERYKEEADRLLDQAIGAQMNLNIFPNLCLIGNQIQVIQPYAVDKTELIWYSTTVEGLPEEINLLRMRTQEDFPAFGEPDDMTNFEECHLGLTIPEVEWIHTGRGLGVPGRQTMDGHGVISGPVTDELHIRNYYQEWKRLMSEDAGVQTAEESLKGVSS</sequence>
<evidence type="ECO:0000259" key="7">
    <source>
        <dbReference type="PROSITE" id="PS51296"/>
    </source>
</evidence>
<dbReference type="Pfam" id="PF00355">
    <property type="entry name" value="Rieske"/>
    <property type="match status" value="1"/>
</dbReference>
<keyword evidence="5" id="KW-0408">Iron</keyword>
<dbReference type="PANTHER" id="PTHR43756">
    <property type="entry name" value="CHOLINE MONOOXYGENASE, CHLOROPLASTIC"/>
    <property type="match status" value="1"/>
</dbReference>
<keyword evidence="9" id="KW-1185">Reference proteome</keyword>
<accession>A0A7X0HTI9</accession>